<dbReference type="PANTHER" id="PTHR46244">
    <property type="entry name" value="PHOSPHOENOLPYRUVATE-PROTEIN PHOSPHOTRANSFERASE"/>
    <property type="match status" value="1"/>
</dbReference>
<reference evidence="2 3" key="1">
    <citation type="submission" date="2022-01" db="EMBL/GenBank/DDBJ databases">
        <authorList>
            <person name="Won M."/>
            <person name="Kim S.-J."/>
            <person name="Kwon S.-W."/>
        </authorList>
    </citation>
    <scope>NUCLEOTIDE SEQUENCE [LARGE SCALE GENOMIC DNA]</scope>
    <source>
        <strain evidence="2 3">KCTC 23505</strain>
    </source>
</reference>
<dbReference type="Proteomes" id="UP001521209">
    <property type="component" value="Unassembled WGS sequence"/>
</dbReference>
<evidence type="ECO:0000313" key="2">
    <source>
        <dbReference type="EMBL" id="MCF3945640.1"/>
    </source>
</evidence>
<dbReference type="InterPro" id="IPR015813">
    <property type="entry name" value="Pyrv/PenolPyrv_kinase-like_dom"/>
</dbReference>
<name>A0ABS9DV47_9PROT</name>
<evidence type="ECO:0000259" key="1">
    <source>
        <dbReference type="Pfam" id="PF02896"/>
    </source>
</evidence>
<dbReference type="SUPFAM" id="SSF51621">
    <property type="entry name" value="Phosphoenolpyruvate/pyruvate domain"/>
    <property type="match status" value="1"/>
</dbReference>
<evidence type="ECO:0000313" key="3">
    <source>
        <dbReference type="Proteomes" id="UP001521209"/>
    </source>
</evidence>
<comment type="caution">
    <text evidence="2">The sequence shown here is derived from an EMBL/GenBank/DDBJ whole genome shotgun (WGS) entry which is preliminary data.</text>
</comment>
<feature type="domain" description="PEP-utilising enzyme C-terminal" evidence="1">
    <location>
        <begin position="48"/>
        <end position="92"/>
    </location>
</feature>
<gene>
    <name evidence="2" type="ORF">L2A60_02935</name>
</gene>
<protein>
    <recommendedName>
        <fullName evidence="1">PEP-utilising enzyme C-terminal domain-containing protein</fullName>
    </recommendedName>
</protein>
<dbReference type="RefSeq" id="WP_235702877.1">
    <property type="nucleotide sequence ID" value="NZ_JAKGBZ010000003.1"/>
</dbReference>
<organism evidence="2 3">
    <name type="scientific">Acidiphilium iwatense</name>
    <dbReference type="NCBI Taxonomy" id="768198"/>
    <lineage>
        <taxon>Bacteria</taxon>
        <taxon>Pseudomonadati</taxon>
        <taxon>Pseudomonadota</taxon>
        <taxon>Alphaproteobacteria</taxon>
        <taxon>Acetobacterales</taxon>
        <taxon>Acidocellaceae</taxon>
        <taxon>Acidiphilium</taxon>
    </lineage>
</organism>
<dbReference type="SUPFAM" id="SSF52009">
    <property type="entry name" value="Phosphohistidine domain"/>
    <property type="match status" value="1"/>
</dbReference>
<accession>A0ABS9DV47</accession>
<dbReference type="Gene3D" id="3.20.20.60">
    <property type="entry name" value="Phosphoenolpyruvate-binding domains"/>
    <property type="match status" value="1"/>
</dbReference>
<dbReference type="InterPro" id="IPR036637">
    <property type="entry name" value="Phosphohistidine_dom_sf"/>
</dbReference>
<sequence>MARTHGIPAVFGCDSLPYVTAGTPIGVDGRLGTVFIDPGADIIARLIAAAQAAGVCGEAAAEPDLIPVLIKLGVTELSMSPAAILHGKKTISEC</sequence>
<dbReference type="InterPro" id="IPR050499">
    <property type="entry name" value="PEP-utilizing_PTS_enzyme"/>
</dbReference>
<dbReference type="Gene3D" id="3.50.30.10">
    <property type="entry name" value="Phosphohistidine domain"/>
    <property type="match status" value="1"/>
</dbReference>
<proteinExistence type="predicted"/>
<dbReference type="Pfam" id="PF02896">
    <property type="entry name" value="PEP-utilizers_C"/>
    <property type="match status" value="1"/>
</dbReference>
<dbReference type="EMBL" id="JAKGBZ010000003">
    <property type="protein sequence ID" value="MCF3945640.1"/>
    <property type="molecule type" value="Genomic_DNA"/>
</dbReference>
<keyword evidence="3" id="KW-1185">Reference proteome</keyword>
<dbReference type="PANTHER" id="PTHR46244:SF3">
    <property type="entry name" value="PHOSPHOENOLPYRUVATE-PROTEIN PHOSPHOTRANSFERASE"/>
    <property type="match status" value="1"/>
</dbReference>
<dbReference type="InterPro" id="IPR040442">
    <property type="entry name" value="Pyrv_kinase-like_dom_sf"/>
</dbReference>
<dbReference type="InterPro" id="IPR000121">
    <property type="entry name" value="PEP_util_C"/>
</dbReference>